<accession>A0A6G0TIG8</accession>
<gene>
    <name evidence="1" type="ORF">AGLY_009906</name>
</gene>
<protein>
    <submittedName>
        <fullName evidence="1">Uncharacterized protein</fullName>
    </submittedName>
</protein>
<sequence length="230" mass="27367">MSVYEEATRHVGNLGIYALIFPPYTSLISYYFDLTLYDIQKENYSTASNRGYCLYVYKQSTVKSIVLKNGPIPRINNSNPIFAKNLVFCLHKDCLAHKKRIFFCSYWVAYWLQEYLNLMKIKPSKSIGLKQRPYMQIHDNFRQMFILFLSINSERPILNMLPKFTINFDILFLTHFKQLFIVVYDCDGHIPDVSCKLNPDNRKPFKWKKIMIFISLRILSSYSFPLRRYI</sequence>
<dbReference type="EMBL" id="VYZN01000038">
    <property type="protein sequence ID" value="KAE9532825.1"/>
    <property type="molecule type" value="Genomic_DNA"/>
</dbReference>
<evidence type="ECO:0000313" key="2">
    <source>
        <dbReference type="Proteomes" id="UP000475862"/>
    </source>
</evidence>
<dbReference type="AlphaFoldDB" id="A0A6G0TIG8"/>
<organism evidence="1 2">
    <name type="scientific">Aphis glycines</name>
    <name type="common">Soybean aphid</name>
    <dbReference type="NCBI Taxonomy" id="307491"/>
    <lineage>
        <taxon>Eukaryota</taxon>
        <taxon>Metazoa</taxon>
        <taxon>Ecdysozoa</taxon>
        <taxon>Arthropoda</taxon>
        <taxon>Hexapoda</taxon>
        <taxon>Insecta</taxon>
        <taxon>Pterygota</taxon>
        <taxon>Neoptera</taxon>
        <taxon>Paraneoptera</taxon>
        <taxon>Hemiptera</taxon>
        <taxon>Sternorrhyncha</taxon>
        <taxon>Aphidomorpha</taxon>
        <taxon>Aphidoidea</taxon>
        <taxon>Aphididae</taxon>
        <taxon>Aphidini</taxon>
        <taxon>Aphis</taxon>
        <taxon>Aphis</taxon>
    </lineage>
</organism>
<comment type="caution">
    <text evidence="1">The sequence shown here is derived from an EMBL/GenBank/DDBJ whole genome shotgun (WGS) entry which is preliminary data.</text>
</comment>
<keyword evidence="2" id="KW-1185">Reference proteome</keyword>
<proteinExistence type="predicted"/>
<reference evidence="1 2" key="1">
    <citation type="submission" date="2019-08" db="EMBL/GenBank/DDBJ databases">
        <title>The genome of the soybean aphid Biotype 1, its phylome, world population structure and adaptation to the North American continent.</title>
        <authorList>
            <person name="Giordano R."/>
            <person name="Donthu R.K."/>
            <person name="Hernandez A.G."/>
            <person name="Wright C.L."/>
            <person name="Zimin A.V."/>
        </authorList>
    </citation>
    <scope>NUCLEOTIDE SEQUENCE [LARGE SCALE GENOMIC DNA]</scope>
    <source>
        <tissue evidence="1">Whole aphids</tissue>
    </source>
</reference>
<evidence type="ECO:0000313" key="1">
    <source>
        <dbReference type="EMBL" id="KAE9532825.1"/>
    </source>
</evidence>
<name>A0A6G0TIG8_APHGL</name>
<dbReference type="Proteomes" id="UP000475862">
    <property type="component" value="Unassembled WGS sequence"/>
</dbReference>